<evidence type="ECO:0000313" key="4">
    <source>
        <dbReference type="Proteomes" id="UP000738349"/>
    </source>
</evidence>
<proteinExistence type="predicted"/>
<name>A0A9P9J3G6_9HYPO</name>
<dbReference type="GO" id="GO:0016787">
    <property type="term" value="F:hydrolase activity"/>
    <property type="evidence" value="ECO:0007669"/>
    <property type="project" value="UniProtKB-KW"/>
</dbReference>
<accession>A0A9P9J3G6</accession>
<dbReference type="SUPFAM" id="SSF53474">
    <property type="entry name" value="alpha/beta-Hydrolases"/>
    <property type="match status" value="1"/>
</dbReference>
<evidence type="ECO:0000259" key="2">
    <source>
        <dbReference type="Pfam" id="PF07859"/>
    </source>
</evidence>
<comment type="caution">
    <text evidence="3">The sequence shown here is derived from an EMBL/GenBank/DDBJ whole genome shotgun (WGS) entry which is preliminary data.</text>
</comment>
<keyword evidence="1 3" id="KW-0378">Hydrolase</keyword>
<evidence type="ECO:0000313" key="3">
    <source>
        <dbReference type="EMBL" id="KAH7141877.1"/>
    </source>
</evidence>
<dbReference type="InterPro" id="IPR050300">
    <property type="entry name" value="GDXG_lipolytic_enzyme"/>
</dbReference>
<protein>
    <submittedName>
        <fullName evidence="3">Alpha/beta hydrolase fold-domain-containing protein</fullName>
    </submittedName>
</protein>
<dbReference type="InterPro" id="IPR013094">
    <property type="entry name" value="AB_hydrolase_3"/>
</dbReference>
<dbReference type="Proteomes" id="UP000738349">
    <property type="component" value="Unassembled WGS sequence"/>
</dbReference>
<gene>
    <name evidence="3" type="ORF">EDB81DRAFT_884935</name>
</gene>
<dbReference type="EMBL" id="JAGMUV010000010">
    <property type="protein sequence ID" value="KAH7141877.1"/>
    <property type="molecule type" value="Genomic_DNA"/>
</dbReference>
<feature type="domain" description="Alpha/beta hydrolase fold-3" evidence="2">
    <location>
        <begin position="95"/>
        <end position="317"/>
    </location>
</feature>
<dbReference type="AlphaFoldDB" id="A0A9P9J3G6"/>
<dbReference type="PANTHER" id="PTHR48081:SF8">
    <property type="entry name" value="ALPHA_BETA HYDROLASE FOLD-3 DOMAIN-CONTAINING PROTEIN-RELATED"/>
    <property type="match status" value="1"/>
</dbReference>
<reference evidence="3" key="1">
    <citation type="journal article" date="2021" name="Nat. Commun.">
        <title>Genetic determinants of endophytism in the Arabidopsis root mycobiome.</title>
        <authorList>
            <person name="Mesny F."/>
            <person name="Miyauchi S."/>
            <person name="Thiergart T."/>
            <person name="Pickel B."/>
            <person name="Atanasova L."/>
            <person name="Karlsson M."/>
            <person name="Huettel B."/>
            <person name="Barry K.W."/>
            <person name="Haridas S."/>
            <person name="Chen C."/>
            <person name="Bauer D."/>
            <person name="Andreopoulos W."/>
            <person name="Pangilinan J."/>
            <person name="LaButti K."/>
            <person name="Riley R."/>
            <person name="Lipzen A."/>
            <person name="Clum A."/>
            <person name="Drula E."/>
            <person name="Henrissat B."/>
            <person name="Kohler A."/>
            <person name="Grigoriev I.V."/>
            <person name="Martin F.M."/>
            <person name="Hacquard S."/>
        </authorList>
    </citation>
    <scope>NUCLEOTIDE SEQUENCE</scope>
    <source>
        <strain evidence="3">MPI-CAGE-AT-0147</strain>
    </source>
</reference>
<sequence>MAEKTAQQSPHSHLGVPDPEWLSFYAKHKARVPQLEGSPEHLRSIMENLKIEATAKIPPIKGLTTDDVKVKASDGYEVPVRVYSPEGVTLPRPGFVYIHGGGWTLGDLEGEDIACRAICAVAKVIVVAMDYRLAPENPFPKGLEDCWDVLEWASSKSLISERSRLTGSRPSKDMPHSASEKTGFCLGDQVQEAAVLAHRARDRGIQLRGQILRIPATCHIDCYPPELQLYSMEELKYAPLLSKHSMELFYGYYNPPDPSSPEVSPLLNQNFFGLAPAYLQVAGLDPLRDEGLAYAEKLRESGVQTKLDIYPGLPHAFGYFPELSAALKISQDLINAIQDLTEREELDG</sequence>
<dbReference type="Gene3D" id="3.40.50.1820">
    <property type="entry name" value="alpha/beta hydrolase"/>
    <property type="match status" value="2"/>
</dbReference>
<keyword evidence="4" id="KW-1185">Reference proteome</keyword>
<organism evidence="3 4">
    <name type="scientific">Dactylonectria macrodidyma</name>
    <dbReference type="NCBI Taxonomy" id="307937"/>
    <lineage>
        <taxon>Eukaryota</taxon>
        <taxon>Fungi</taxon>
        <taxon>Dikarya</taxon>
        <taxon>Ascomycota</taxon>
        <taxon>Pezizomycotina</taxon>
        <taxon>Sordariomycetes</taxon>
        <taxon>Hypocreomycetidae</taxon>
        <taxon>Hypocreales</taxon>
        <taxon>Nectriaceae</taxon>
        <taxon>Dactylonectria</taxon>
    </lineage>
</organism>
<dbReference type="PANTHER" id="PTHR48081">
    <property type="entry name" value="AB HYDROLASE SUPERFAMILY PROTEIN C4A8.06C"/>
    <property type="match status" value="1"/>
</dbReference>
<dbReference type="InterPro" id="IPR029058">
    <property type="entry name" value="AB_hydrolase_fold"/>
</dbReference>
<dbReference type="Pfam" id="PF07859">
    <property type="entry name" value="Abhydrolase_3"/>
    <property type="match status" value="1"/>
</dbReference>
<evidence type="ECO:0000256" key="1">
    <source>
        <dbReference type="ARBA" id="ARBA00022801"/>
    </source>
</evidence>
<dbReference type="OrthoDB" id="408631at2759"/>